<evidence type="ECO:0000256" key="4">
    <source>
        <dbReference type="ARBA" id="ARBA00023136"/>
    </source>
</evidence>
<dbReference type="InterPro" id="IPR006838">
    <property type="entry name" value="ADTRP_AIG1"/>
</dbReference>
<feature type="transmembrane region" description="Helical" evidence="5">
    <location>
        <begin position="20"/>
        <end position="39"/>
    </location>
</feature>
<feature type="transmembrane region" description="Helical" evidence="5">
    <location>
        <begin position="86"/>
        <end position="104"/>
    </location>
</feature>
<dbReference type="EMBL" id="CAWUHD010000001">
    <property type="protein sequence ID" value="CAK7208723.1"/>
    <property type="molecule type" value="Genomic_DNA"/>
</dbReference>
<evidence type="ECO:0000256" key="2">
    <source>
        <dbReference type="ARBA" id="ARBA00022692"/>
    </source>
</evidence>
<feature type="transmembrane region" description="Helical" evidence="5">
    <location>
        <begin position="195"/>
        <end position="212"/>
    </location>
</feature>
<dbReference type="Proteomes" id="UP001642482">
    <property type="component" value="Unassembled WGS sequence"/>
</dbReference>
<feature type="transmembrane region" description="Helical" evidence="5">
    <location>
        <begin position="51"/>
        <end position="74"/>
    </location>
</feature>
<evidence type="ECO:0000256" key="5">
    <source>
        <dbReference type="SAM" id="Phobius"/>
    </source>
</evidence>
<dbReference type="Pfam" id="PF04750">
    <property type="entry name" value="Far-17a_AIG1"/>
    <property type="match status" value="1"/>
</dbReference>
<evidence type="ECO:0000256" key="1">
    <source>
        <dbReference type="ARBA" id="ARBA00004127"/>
    </source>
</evidence>
<feature type="transmembrane region" description="Helical" evidence="5">
    <location>
        <begin position="124"/>
        <end position="144"/>
    </location>
</feature>
<keyword evidence="7" id="KW-1185">Reference proteome</keyword>
<keyword evidence="3 5" id="KW-1133">Transmembrane helix</keyword>
<gene>
    <name evidence="6" type="ORF">SEUCBS140593_000269</name>
</gene>
<keyword evidence="2 5" id="KW-0812">Transmembrane</keyword>
<accession>A0ABP0ANA1</accession>
<organism evidence="6 7">
    <name type="scientific">Sporothrix eucalyptigena</name>
    <dbReference type="NCBI Taxonomy" id="1812306"/>
    <lineage>
        <taxon>Eukaryota</taxon>
        <taxon>Fungi</taxon>
        <taxon>Dikarya</taxon>
        <taxon>Ascomycota</taxon>
        <taxon>Pezizomycotina</taxon>
        <taxon>Sordariomycetes</taxon>
        <taxon>Sordariomycetidae</taxon>
        <taxon>Ophiostomatales</taxon>
        <taxon>Ophiostomataceae</taxon>
        <taxon>Sporothrix</taxon>
    </lineage>
</organism>
<sequence length="230" mass="25548">MEAKHHLQRLASPARTASFVLHTAGICSFLASFAYLYIFPQLPAGTVGGDFQFLTILGLALSLVTFSVGYAADLALSRPLFEAKNFLAVCVAPLEVLISVLYWSLCTYDRNLVYPPEMEGGLPLLPDIGFHLAPGVFLTADLLLFSPPWTIRLQEAMILSLCIAFFYWAWVEYCFSYNGFYPYPIFQLLTTQQRVFLFAFSAVLMTGSTVVLKRVYHLVNGGIASGTKED</sequence>
<comment type="subcellular location">
    <subcellularLocation>
        <location evidence="1">Endomembrane system</location>
        <topology evidence="1">Multi-pass membrane protein</topology>
    </subcellularLocation>
</comment>
<feature type="transmembrane region" description="Helical" evidence="5">
    <location>
        <begin position="156"/>
        <end position="175"/>
    </location>
</feature>
<keyword evidence="4 5" id="KW-0472">Membrane</keyword>
<proteinExistence type="predicted"/>
<dbReference type="PANTHER" id="PTHR10989:SF16">
    <property type="entry name" value="AT02829P-RELATED"/>
    <property type="match status" value="1"/>
</dbReference>
<name>A0ABP0ANA1_9PEZI</name>
<protein>
    <recommendedName>
        <fullName evidence="8">Integral membrane protein</fullName>
    </recommendedName>
</protein>
<evidence type="ECO:0000313" key="7">
    <source>
        <dbReference type="Proteomes" id="UP001642482"/>
    </source>
</evidence>
<evidence type="ECO:0000313" key="6">
    <source>
        <dbReference type="EMBL" id="CAK7208723.1"/>
    </source>
</evidence>
<evidence type="ECO:0000256" key="3">
    <source>
        <dbReference type="ARBA" id="ARBA00022989"/>
    </source>
</evidence>
<evidence type="ECO:0008006" key="8">
    <source>
        <dbReference type="Google" id="ProtNLM"/>
    </source>
</evidence>
<reference evidence="6 7" key="1">
    <citation type="submission" date="2024-01" db="EMBL/GenBank/DDBJ databases">
        <authorList>
            <person name="Allen C."/>
            <person name="Tagirdzhanova G."/>
        </authorList>
    </citation>
    <scope>NUCLEOTIDE SEQUENCE [LARGE SCALE GENOMIC DNA]</scope>
</reference>
<comment type="caution">
    <text evidence="6">The sequence shown here is derived from an EMBL/GenBank/DDBJ whole genome shotgun (WGS) entry which is preliminary data.</text>
</comment>
<dbReference type="PANTHER" id="PTHR10989">
    <property type="entry name" value="ANDROGEN-INDUCED PROTEIN 1-RELATED"/>
    <property type="match status" value="1"/>
</dbReference>